<keyword evidence="10 12" id="KW-1133">Transmembrane helix</keyword>
<dbReference type="PANTHER" id="PTHR23033">
    <property type="entry name" value="BETA1,3-GALACTOSYLTRANSFERASE"/>
    <property type="match status" value="1"/>
</dbReference>
<gene>
    <name evidence="17" type="ORF">BYL167_LOCUS54287</name>
    <name evidence="14" type="ORF">CJN711_LOCUS1286</name>
    <name evidence="18" type="ORF">GIL414_LOCUS57695</name>
    <name evidence="15" type="ORF">KQP761_LOCUS4729</name>
    <name evidence="16" type="ORF">MBJ925_LOCUS27453</name>
</gene>
<keyword evidence="9" id="KW-0735">Signal-anchor</keyword>
<evidence type="ECO:0000313" key="19">
    <source>
        <dbReference type="Proteomes" id="UP000663855"/>
    </source>
</evidence>
<evidence type="ECO:0000256" key="8">
    <source>
        <dbReference type="ARBA" id="ARBA00022741"/>
    </source>
</evidence>
<keyword evidence="8" id="KW-0547">Nucleotide-binding</keyword>
<evidence type="ECO:0000256" key="12">
    <source>
        <dbReference type="SAM" id="Phobius"/>
    </source>
</evidence>
<dbReference type="Gene3D" id="3.90.550.50">
    <property type="match status" value="1"/>
</dbReference>
<dbReference type="EMBL" id="CAJOBJ010210046">
    <property type="protein sequence ID" value="CAF5008271.1"/>
    <property type="molecule type" value="Genomic_DNA"/>
</dbReference>
<sequence>MSLYRRRICIYCSATVLFVIIQSLVYIFYSSESYCRNKLEISIPENLSDKASILKINTRVLCWIPTTLKRLDRAVVVYDTWAKRCDQSIFVIGGSRPSPPPDTSKYPFTIAYLDNENVEKYKFLSEKVLLSLLHIYNNYGKDYDWFFKGDDDTFVIVENLRHFLRRRLSNASFYYGYTATTPDRFYTSGGAGYVLSQAALLHFGEEILTKPEKRKLCNKDHAEDVNIAYCLARIGVFAMNARDYQLRETFHPMTFQEHFMGNFTEWIEKNAQFVQKKGAECCSPWTISFHSMKPDEMKMMHFLLYHIQKAPV</sequence>
<dbReference type="Pfam" id="PF02434">
    <property type="entry name" value="Fringe"/>
    <property type="match status" value="1"/>
</dbReference>
<evidence type="ECO:0000259" key="13">
    <source>
        <dbReference type="Pfam" id="PF02434"/>
    </source>
</evidence>
<evidence type="ECO:0000313" key="18">
    <source>
        <dbReference type="EMBL" id="CAF5008271.1"/>
    </source>
</evidence>
<evidence type="ECO:0000256" key="1">
    <source>
        <dbReference type="ARBA" id="ARBA00004606"/>
    </source>
</evidence>
<comment type="similarity">
    <text evidence="3">Belongs to the glycosyltransferase 31 family. Beta3-Gal-T subfamily.</text>
</comment>
<evidence type="ECO:0000313" key="17">
    <source>
        <dbReference type="EMBL" id="CAF4961162.1"/>
    </source>
</evidence>
<dbReference type="AlphaFoldDB" id="A0A814FEB8"/>
<evidence type="ECO:0000256" key="6">
    <source>
        <dbReference type="ARBA" id="ARBA00022679"/>
    </source>
</evidence>
<dbReference type="Proteomes" id="UP000681720">
    <property type="component" value="Unassembled WGS sequence"/>
</dbReference>
<name>A0A814FEB8_9BILA</name>
<dbReference type="EMBL" id="CAJNOV010000090">
    <property type="protein sequence ID" value="CAF0979502.1"/>
    <property type="molecule type" value="Genomic_DNA"/>
</dbReference>
<dbReference type="InterPro" id="IPR003378">
    <property type="entry name" value="Fringe-like_glycosylTrfase"/>
</dbReference>
<keyword evidence="6" id="KW-0808">Transferase</keyword>
<evidence type="ECO:0000256" key="2">
    <source>
        <dbReference type="ARBA" id="ARBA00004922"/>
    </source>
</evidence>
<accession>A0A814FEB8</accession>
<evidence type="ECO:0000256" key="9">
    <source>
        <dbReference type="ARBA" id="ARBA00022968"/>
    </source>
</evidence>
<comment type="subcellular location">
    <subcellularLocation>
        <location evidence="1">Membrane</location>
        <topology evidence="1">Single-pass type II membrane protein</topology>
    </subcellularLocation>
</comment>
<dbReference type="Proteomes" id="UP000663824">
    <property type="component" value="Unassembled WGS sequence"/>
</dbReference>
<dbReference type="OrthoDB" id="414175at2759"/>
<dbReference type="Proteomes" id="UP000663855">
    <property type="component" value="Unassembled WGS sequence"/>
</dbReference>
<dbReference type="EMBL" id="CAJNOW010000984">
    <property type="protein sequence ID" value="CAF1300190.1"/>
    <property type="molecule type" value="Genomic_DNA"/>
</dbReference>
<dbReference type="Proteomes" id="UP000663834">
    <property type="component" value="Unassembled WGS sequence"/>
</dbReference>
<feature type="domain" description="Fringe-like glycosyltransferase" evidence="13">
    <location>
        <begin position="72"/>
        <end position="239"/>
    </location>
</feature>
<dbReference type="PANTHER" id="PTHR23033:SF12">
    <property type="entry name" value="GLYCOPROTEIN-N-ACETYLGALACTOSAMINE 3-BETA-GALACTOSYLTRANSFERASE 1-RELATED"/>
    <property type="match status" value="1"/>
</dbReference>
<evidence type="ECO:0000256" key="3">
    <source>
        <dbReference type="ARBA" id="ARBA00006462"/>
    </source>
</evidence>
<dbReference type="EC" id="2.4.1.122" evidence="4"/>
<proteinExistence type="inferred from homology"/>
<evidence type="ECO:0000313" key="14">
    <source>
        <dbReference type="EMBL" id="CAF0979502.1"/>
    </source>
</evidence>
<dbReference type="InterPro" id="IPR026050">
    <property type="entry name" value="C1GALT1/C1GALT1_chp1"/>
</dbReference>
<reference evidence="14" key="1">
    <citation type="submission" date="2021-02" db="EMBL/GenBank/DDBJ databases">
        <authorList>
            <person name="Nowell W R."/>
        </authorList>
    </citation>
    <scope>NUCLEOTIDE SEQUENCE</scope>
</reference>
<keyword evidence="5" id="KW-0328">Glycosyltransferase</keyword>
<dbReference type="GO" id="GO:0000166">
    <property type="term" value="F:nucleotide binding"/>
    <property type="evidence" value="ECO:0007669"/>
    <property type="project" value="UniProtKB-KW"/>
</dbReference>
<evidence type="ECO:0000256" key="4">
    <source>
        <dbReference type="ARBA" id="ARBA00012557"/>
    </source>
</evidence>
<evidence type="ECO:0000256" key="5">
    <source>
        <dbReference type="ARBA" id="ARBA00022676"/>
    </source>
</evidence>
<feature type="transmembrane region" description="Helical" evidence="12">
    <location>
        <begin position="9"/>
        <end position="29"/>
    </location>
</feature>
<organism evidence="14 19">
    <name type="scientific">Rotaria magnacalcarata</name>
    <dbReference type="NCBI Taxonomy" id="392030"/>
    <lineage>
        <taxon>Eukaryota</taxon>
        <taxon>Metazoa</taxon>
        <taxon>Spiralia</taxon>
        <taxon>Gnathifera</taxon>
        <taxon>Rotifera</taxon>
        <taxon>Eurotatoria</taxon>
        <taxon>Bdelloidea</taxon>
        <taxon>Philodinida</taxon>
        <taxon>Philodinidae</taxon>
        <taxon>Rotaria</taxon>
    </lineage>
</organism>
<evidence type="ECO:0000256" key="11">
    <source>
        <dbReference type="ARBA" id="ARBA00023136"/>
    </source>
</evidence>
<evidence type="ECO:0000313" key="15">
    <source>
        <dbReference type="EMBL" id="CAF1300190.1"/>
    </source>
</evidence>
<comment type="caution">
    <text evidence="14">The sequence shown here is derived from an EMBL/GenBank/DDBJ whole genome shotgun (WGS) entry which is preliminary data.</text>
</comment>
<dbReference type="GO" id="GO:0016263">
    <property type="term" value="F:glycoprotein-N-acetylgalactosamine 3-beta-galactosyltransferase activity"/>
    <property type="evidence" value="ECO:0007669"/>
    <property type="project" value="UniProtKB-EC"/>
</dbReference>
<dbReference type="Proteomes" id="UP000681967">
    <property type="component" value="Unassembled WGS sequence"/>
</dbReference>
<dbReference type="GO" id="GO:0016020">
    <property type="term" value="C:membrane"/>
    <property type="evidence" value="ECO:0007669"/>
    <property type="project" value="UniProtKB-SubCell"/>
</dbReference>
<dbReference type="EMBL" id="CAJNRE010014707">
    <property type="protein sequence ID" value="CAF2130210.1"/>
    <property type="molecule type" value="Genomic_DNA"/>
</dbReference>
<keyword evidence="11 12" id="KW-0472">Membrane</keyword>
<comment type="pathway">
    <text evidence="2">Protein modification; protein glycosylation.</text>
</comment>
<evidence type="ECO:0000256" key="10">
    <source>
        <dbReference type="ARBA" id="ARBA00022989"/>
    </source>
</evidence>
<dbReference type="EMBL" id="CAJOBH010189784">
    <property type="protein sequence ID" value="CAF4961162.1"/>
    <property type="molecule type" value="Genomic_DNA"/>
</dbReference>
<keyword evidence="7 12" id="KW-0812">Transmembrane</keyword>
<evidence type="ECO:0000256" key="7">
    <source>
        <dbReference type="ARBA" id="ARBA00022692"/>
    </source>
</evidence>
<protein>
    <recommendedName>
        <fullName evidence="4">N-acetylgalactosaminide beta-1,3-galactosyltransferase</fullName>
        <ecNumber evidence="4">2.4.1.122</ecNumber>
    </recommendedName>
</protein>
<evidence type="ECO:0000313" key="16">
    <source>
        <dbReference type="EMBL" id="CAF2130210.1"/>
    </source>
</evidence>